<name>M4V789_9BACT</name>
<accession>M4V789</accession>
<sequence>MPHIRIRSLSDSAVQDLSASLPTELAKILNTPEDNFTIEKIATTFYRHGKSLPDGEGDPMIEFLWFDRGSEIRDAAAKKVTDLVRQHTTSEYIAVVFANLPPDHYYENGVKF</sequence>
<proteinExistence type="predicted"/>
<dbReference type="EMBL" id="CP003537">
    <property type="protein sequence ID" value="AGH95262.1"/>
    <property type="molecule type" value="Genomic_DNA"/>
</dbReference>
<organism evidence="1 2">
    <name type="scientific">Pseudobdellovibrio exovorus JSS</name>
    <dbReference type="NCBI Taxonomy" id="1184267"/>
    <lineage>
        <taxon>Bacteria</taxon>
        <taxon>Pseudomonadati</taxon>
        <taxon>Bdellovibrionota</taxon>
        <taxon>Bdellovibrionia</taxon>
        <taxon>Bdellovibrionales</taxon>
        <taxon>Pseudobdellovibrionaceae</taxon>
        <taxon>Pseudobdellovibrio</taxon>
    </lineage>
</organism>
<dbReference type="STRING" id="1184267.A11Q_1046"/>
<dbReference type="PATRIC" id="fig|1184267.3.peg.1060"/>
<dbReference type="OrthoDB" id="5587545at2"/>
<dbReference type="Gene3D" id="3.30.429.10">
    <property type="entry name" value="Macrophage Migration Inhibitory Factor"/>
    <property type="match status" value="1"/>
</dbReference>
<evidence type="ECO:0000313" key="2">
    <source>
        <dbReference type="Proteomes" id="UP000012040"/>
    </source>
</evidence>
<dbReference type="AlphaFoldDB" id="M4V789"/>
<dbReference type="eggNOG" id="COG1942">
    <property type="taxonomic scope" value="Bacteria"/>
</dbReference>
<dbReference type="KEGG" id="bex:A11Q_1046"/>
<reference evidence="1 2" key="1">
    <citation type="journal article" date="2013" name="ISME J.">
        <title>By their genes ye shall know them: genomic signatures of predatory bacteria.</title>
        <authorList>
            <person name="Pasternak Z."/>
            <person name="Pietrokovski S."/>
            <person name="Rotem O."/>
            <person name="Gophna U."/>
            <person name="Lurie-Weinberger M.N."/>
            <person name="Jurkevitch E."/>
        </authorList>
    </citation>
    <scope>NUCLEOTIDE SEQUENCE [LARGE SCALE GENOMIC DNA]</scope>
    <source>
        <strain evidence="1 2">JSS</strain>
    </source>
</reference>
<dbReference type="InterPro" id="IPR015017">
    <property type="entry name" value="DUF1904"/>
</dbReference>
<gene>
    <name evidence="1" type="ORF">A11Q_1046</name>
</gene>
<dbReference type="SUPFAM" id="SSF55331">
    <property type="entry name" value="Tautomerase/MIF"/>
    <property type="match status" value="1"/>
</dbReference>
<protein>
    <recommendedName>
        <fullName evidence="3">DUF1904 domain-containing protein</fullName>
    </recommendedName>
</protein>
<dbReference type="Pfam" id="PF08921">
    <property type="entry name" value="DUF1904"/>
    <property type="match status" value="1"/>
</dbReference>
<dbReference type="Proteomes" id="UP000012040">
    <property type="component" value="Chromosome"/>
</dbReference>
<dbReference type="RefSeq" id="WP_015469752.1">
    <property type="nucleotide sequence ID" value="NC_020813.1"/>
</dbReference>
<evidence type="ECO:0000313" key="1">
    <source>
        <dbReference type="EMBL" id="AGH95262.1"/>
    </source>
</evidence>
<dbReference type="InterPro" id="IPR014347">
    <property type="entry name" value="Tautomerase/MIF_sf"/>
</dbReference>
<dbReference type="HOGENOM" id="CLU_168247_0_0_7"/>
<keyword evidence="2" id="KW-1185">Reference proteome</keyword>
<evidence type="ECO:0008006" key="3">
    <source>
        <dbReference type="Google" id="ProtNLM"/>
    </source>
</evidence>